<keyword evidence="10" id="KW-0732">Signal</keyword>
<dbReference type="RefSeq" id="WP_219717883.1">
    <property type="nucleotide sequence ID" value="NZ_JBBNOP010000006.1"/>
</dbReference>
<keyword evidence="8" id="KW-0408">Iron</keyword>
<comment type="caution">
    <text evidence="13">The sequence shown here is derived from an EMBL/GenBank/DDBJ whole genome shotgun (WGS) entry which is preliminary data.</text>
</comment>
<sequence length="749" mass="79782">MDITRRNFIGAAAATAAALGSAAALGGLTGCTPQPEASKPAGDAKAEGADVSANATALNPQDEGYTANTTDFSALFEPLPMGAITLKNRIVKSPAGSDTWAPEGDTLNDNFLDYYENFAKGGASLVFVESSISKLMAVKPLEQAATGWLLDDMSKIPQLMAPVTERIHKHDAYAGFQIGVGMLTEDTTVINDMTPENIAWLKDLIIEMSVQLKAAGFDVVELHCAATQILKYMTVARTNKRTDEYGADTVENRTRFICETIQGIKEACGQDYPVQILMDAVEENDASLGNSDGFLSLEESIADALAFEAAGADTFYLRLSVPGRHIAQFAPDLMFTGYQCEGATGFGTRADFSQHFGGIATGQYSGCGLLLGATAAFKKSLKKASVSCAGYMDPRTAPDLMNNAVAQGEIDYLMITRPLTVDPELPNKLQEGRHDEIAPCCRCMHCHAKGGPAEYASDGKEYCRVNAVTQRAYTEEMPEGYALLPAEQPKKVMVVGGGPAGMEAARVAAQRGHEVSLYEKKSSLGGLVSTARAFKGDHERLGDLVQYLSRQQEVNGVEVVLDTEVTADVVSQATPDVVVVAVGGARETHLEATGSVNVVSVDTLVGSDIGESVVICGAGAQAIDCALFLLAQGKKVQMVHEGAKEIIDKEQSMWVRAFVIPHLYSQGVKIWNNAKIGSLTDEGLSITLSTGEEKTLGCQTVLECYDMVPNTQLADELGSAYEVHTIGDCDTPFDIAQAIKMGNLTARAI</sequence>
<name>A0ABV1JDA9_9ACTN</name>
<evidence type="ECO:0000313" key="14">
    <source>
        <dbReference type="Proteomes" id="UP001487305"/>
    </source>
</evidence>
<keyword evidence="5" id="KW-0288">FMN</keyword>
<feature type="domain" description="FAD/NAD(P)-binding" evidence="12">
    <location>
        <begin position="490"/>
        <end position="721"/>
    </location>
</feature>
<evidence type="ECO:0000256" key="2">
    <source>
        <dbReference type="ARBA" id="ARBA00001966"/>
    </source>
</evidence>
<evidence type="ECO:0000256" key="4">
    <source>
        <dbReference type="ARBA" id="ARBA00022630"/>
    </source>
</evidence>
<dbReference type="PROSITE" id="PS51318">
    <property type="entry name" value="TAT"/>
    <property type="match status" value="1"/>
</dbReference>
<keyword evidence="4" id="KW-0285">Flavoprotein</keyword>
<evidence type="ECO:0000256" key="1">
    <source>
        <dbReference type="ARBA" id="ARBA00001917"/>
    </source>
</evidence>
<evidence type="ECO:0000259" key="11">
    <source>
        <dbReference type="Pfam" id="PF00724"/>
    </source>
</evidence>
<dbReference type="InterPro" id="IPR019546">
    <property type="entry name" value="TAT_signal_bac_arc"/>
</dbReference>
<dbReference type="Pfam" id="PF00724">
    <property type="entry name" value="Oxidored_FMN"/>
    <property type="match status" value="2"/>
</dbReference>
<dbReference type="SUPFAM" id="SSF51971">
    <property type="entry name" value="Nucleotide-binding domain"/>
    <property type="match status" value="1"/>
</dbReference>
<comment type="cofactor">
    <cofactor evidence="2">
        <name>[4Fe-4S] cluster</name>
        <dbReference type="ChEBI" id="CHEBI:49883"/>
    </cofactor>
</comment>
<proteinExistence type="inferred from homology"/>
<comment type="similarity">
    <text evidence="3">In the N-terminal section; belongs to the NADH:flavin oxidoreductase/NADH oxidase family.</text>
</comment>
<keyword evidence="7" id="KW-0560">Oxidoreductase</keyword>
<evidence type="ECO:0000256" key="8">
    <source>
        <dbReference type="ARBA" id="ARBA00023004"/>
    </source>
</evidence>
<dbReference type="SUPFAM" id="SSF51395">
    <property type="entry name" value="FMN-linked oxidoreductases"/>
    <property type="match status" value="1"/>
</dbReference>
<comment type="cofactor">
    <cofactor evidence="1">
        <name>FMN</name>
        <dbReference type="ChEBI" id="CHEBI:58210"/>
    </cofactor>
</comment>
<evidence type="ECO:0000256" key="10">
    <source>
        <dbReference type="SAM" id="SignalP"/>
    </source>
</evidence>
<evidence type="ECO:0000256" key="9">
    <source>
        <dbReference type="ARBA" id="ARBA00023014"/>
    </source>
</evidence>
<dbReference type="NCBIfam" id="TIGR01409">
    <property type="entry name" value="TAT_signal_seq"/>
    <property type="match status" value="1"/>
</dbReference>
<dbReference type="InterPro" id="IPR036188">
    <property type="entry name" value="FAD/NAD-bd_sf"/>
</dbReference>
<evidence type="ECO:0000313" key="13">
    <source>
        <dbReference type="EMBL" id="MEQ3363073.1"/>
    </source>
</evidence>
<dbReference type="Gene3D" id="3.40.50.720">
    <property type="entry name" value="NAD(P)-binding Rossmann-like Domain"/>
    <property type="match status" value="1"/>
</dbReference>
<evidence type="ECO:0000256" key="7">
    <source>
        <dbReference type="ARBA" id="ARBA00023002"/>
    </source>
</evidence>
<accession>A0ABV1JDA9</accession>
<evidence type="ECO:0000256" key="5">
    <source>
        <dbReference type="ARBA" id="ARBA00022643"/>
    </source>
</evidence>
<dbReference type="Gene3D" id="3.50.50.60">
    <property type="entry name" value="FAD/NAD(P)-binding domain"/>
    <property type="match status" value="1"/>
</dbReference>
<dbReference type="InterPro" id="IPR013785">
    <property type="entry name" value="Aldolase_TIM"/>
</dbReference>
<keyword evidence="14" id="KW-1185">Reference proteome</keyword>
<reference evidence="13 14" key="1">
    <citation type="submission" date="2024-04" db="EMBL/GenBank/DDBJ databases">
        <title>Human intestinal bacterial collection.</title>
        <authorList>
            <person name="Pauvert C."/>
            <person name="Hitch T.C.A."/>
            <person name="Clavel T."/>
        </authorList>
    </citation>
    <scope>NUCLEOTIDE SEQUENCE [LARGE SCALE GENOMIC DNA]</scope>
    <source>
        <strain evidence="13 14">CLA-KB-H42</strain>
    </source>
</reference>
<feature type="domain" description="NADH:flavin oxidoreductase/NADH oxidase N-terminal" evidence="11">
    <location>
        <begin position="196"/>
        <end position="277"/>
    </location>
</feature>
<dbReference type="PRINTS" id="PR00419">
    <property type="entry name" value="ADXRDTASE"/>
</dbReference>
<evidence type="ECO:0000256" key="3">
    <source>
        <dbReference type="ARBA" id="ARBA00011048"/>
    </source>
</evidence>
<organism evidence="13 14">
    <name type="scientific">Raoultibacter massiliensis</name>
    <dbReference type="NCBI Taxonomy" id="1852371"/>
    <lineage>
        <taxon>Bacteria</taxon>
        <taxon>Bacillati</taxon>
        <taxon>Actinomycetota</taxon>
        <taxon>Coriobacteriia</taxon>
        <taxon>Eggerthellales</taxon>
        <taxon>Eggerthellaceae</taxon>
        <taxon>Raoultibacter</taxon>
    </lineage>
</organism>
<dbReference type="InterPro" id="IPR001155">
    <property type="entry name" value="OxRdtase_FMN_N"/>
</dbReference>
<feature type="chain" id="PRO_5045138775" evidence="10">
    <location>
        <begin position="27"/>
        <end position="749"/>
    </location>
</feature>
<dbReference type="InterPro" id="IPR051793">
    <property type="entry name" value="NADH:flavin_oxidoreductase"/>
</dbReference>
<evidence type="ECO:0000259" key="12">
    <source>
        <dbReference type="Pfam" id="PF07992"/>
    </source>
</evidence>
<keyword evidence="6" id="KW-0479">Metal-binding</keyword>
<protein>
    <submittedName>
        <fullName evidence="13">FAD-dependent oxidoreductase</fullName>
    </submittedName>
</protein>
<dbReference type="PANTHER" id="PTHR42917">
    <property type="entry name" value="2,4-DIENOYL-COA REDUCTASE"/>
    <property type="match status" value="1"/>
</dbReference>
<dbReference type="Pfam" id="PF07992">
    <property type="entry name" value="Pyr_redox_2"/>
    <property type="match status" value="1"/>
</dbReference>
<keyword evidence="9" id="KW-0411">Iron-sulfur</keyword>
<feature type="signal peptide" evidence="10">
    <location>
        <begin position="1"/>
        <end position="26"/>
    </location>
</feature>
<gene>
    <name evidence="13" type="ORF">AAA083_08805</name>
</gene>
<dbReference type="InterPro" id="IPR006311">
    <property type="entry name" value="TAT_signal"/>
</dbReference>
<dbReference type="Proteomes" id="UP001487305">
    <property type="component" value="Unassembled WGS sequence"/>
</dbReference>
<dbReference type="PANTHER" id="PTHR42917:SF2">
    <property type="entry name" value="2,4-DIENOYL-COA REDUCTASE [(2E)-ENOYL-COA-PRODUCING]"/>
    <property type="match status" value="1"/>
</dbReference>
<dbReference type="EMBL" id="JBBNOP010000006">
    <property type="protein sequence ID" value="MEQ3363073.1"/>
    <property type="molecule type" value="Genomic_DNA"/>
</dbReference>
<evidence type="ECO:0000256" key="6">
    <source>
        <dbReference type="ARBA" id="ARBA00022723"/>
    </source>
</evidence>
<dbReference type="PROSITE" id="PS51257">
    <property type="entry name" value="PROKAR_LIPOPROTEIN"/>
    <property type="match status" value="1"/>
</dbReference>
<dbReference type="InterPro" id="IPR023753">
    <property type="entry name" value="FAD/NAD-binding_dom"/>
</dbReference>
<dbReference type="Gene3D" id="3.20.20.70">
    <property type="entry name" value="Aldolase class I"/>
    <property type="match status" value="1"/>
</dbReference>
<feature type="domain" description="NADH:flavin oxidoreductase/NADH oxidase N-terminal" evidence="11">
    <location>
        <begin position="75"/>
        <end position="180"/>
    </location>
</feature>